<evidence type="ECO:0000313" key="1">
    <source>
        <dbReference type="EMBL" id="GLK08696.1"/>
    </source>
</evidence>
<name>A0A9W6MC14_9ACTN</name>
<organism evidence="1 2">
    <name type="scientific">Streptosporangium carneum</name>
    <dbReference type="NCBI Taxonomy" id="47481"/>
    <lineage>
        <taxon>Bacteria</taxon>
        <taxon>Bacillati</taxon>
        <taxon>Actinomycetota</taxon>
        <taxon>Actinomycetes</taxon>
        <taxon>Streptosporangiales</taxon>
        <taxon>Streptosporangiaceae</taxon>
        <taxon>Streptosporangium</taxon>
    </lineage>
</organism>
<dbReference type="EMBL" id="BSEV01000003">
    <property type="protein sequence ID" value="GLK08696.1"/>
    <property type="molecule type" value="Genomic_DNA"/>
</dbReference>
<accession>A0A9W6MC14</accession>
<reference evidence="1" key="2">
    <citation type="submission" date="2023-01" db="EMBL/GenBank/DDBJ databases">
        <authorList>
            <person name="Sun Q."/>
            <person name="Evtushenko L."/>
        </authorList>
    </citation>
    <scope>NUCLEOTIDE SEQUENCE</scope>
    <source>
        <strain evidence="1">VKM Ac-2007</strain>
    </source>
</reference>
<keyword evidence="2" id="KW-1185">Reference proteome</keyword>
<proteinExistence type="predicted"/>
<sequence length="96" mass="11043">MDKPRAIPYEAGTDPQRQFIHLMRLAWDLRDLGLTISVNLPQAREPALIVQQASGPLRIAATKRDRKWVFTWGRGPDQWVHALDEYAALRIRQVAL</sequence>
<evidence type="ECO:0000313" key="2">
    <source>
        <dbReference type="Proteomes" id="UP001143474"/>
    </source>
</evidence>
<protein>
    <submittedName>
        <fullName evidence="1">Uncharacterized protein</fullName>
    </submittedName>
</protein>
<dbReference type="Proteomes" id="UP001143474">
    <property type="component" value="Unassembled WGS sequence"/>
</dbReference>
<dbReference type="AlphaFoldDB" id="A0A9W6MC14"/>
<comment type="caution">
    <text evidence="1">The sequence shown here is derived from an EMBL/GenBank/DDBJ whole genome shotgun (WGS) entry which is preliminary data.</text>
</comment>
<reference evidence="1" key="1">
    <citation type="journal article" date="2014" name="Int. J. Syst. Evol. Microbiol.">
        <title>Complete genome sequence of Corynebacterium casei LMG S-19264T (=DSM 44701T), isolated from a smear-ripened cheese.</title>
        <authorList>
            <consortium name="US DOE Joint Genome Institute (JGI-PGF)"/>
            <person name="Walter F."/>
            <person name="Albersmeier A."/>
            <person name="Kalinowski J."/>
            <person name="Ruckert C."/>
        </authorList>
    </citation>
    <scope>NUCLEOTIDE SEQUENCE</scope>
    <source>
        <strain evidence="1">VKM Ac-2007</strain>
    </source>
</reference>
<gene>
    <name evidence="1" type="ORF">GCM10017600_21010</name>
</gene>